<evidence type="ECO:0000313" key="2">
    <source>
        <dbReference type="Proteomes" id="UP000032027"/>
    </source>
</evidence>
<reference evidence="1 2" key="3">
    <citation type="journal article" date="2019" name="Int. J. Syst. Evol. Microbiol.">
        <title>Nitrosopumilus adriaticus sp. nov. and Nitrosopumilus piranensis sp. nov., two ammonia-oxidizing archaea from the Adriatic Sea and members of the class Nitrososphaeria.</title>
        <authorList>
            <person name="Bayer B."/>
            <person name="Vojvoda J."/>
            <person name="Reinthaler T."/>
            <person name="Reyes C."/>
            <person name="Pinto M."/>
            <person name="Herndl G.J."/>
        </authorList>
    </citation>
    <scope>NUCLEOTIDE SEQUENCE [LARGE SCALE GENOMIC DNA]</scope>
    <source>
        <strain evidence="1 2">D3C</strain>
    </source>
</reference>
<reference evidence="1 2" key="2">
    <citation type="journal article" date="2016" name="ISME J.">
        <title>Physiological and genomic characterization of two novel marine thaumarchaeal strains indicates niche differentiation.</title>
        <authorList>
            <person name="Bayer B."/>
            <person name="Vojvoda J."/>
            <person name="Offre P."/>
            <person name="Alves R.J."/>
            <person name="Elisabeth N.H."/>
            <person name="Garcia J.A."/>
            <person name="Volland J.M."/>
            <person name="Srivastava A."/>
            <person name="Schleper C."/>
            <person name="Herndl G.J."/>
        </authorList>
    </citation>
    <scope>NUCLEOTIDE SEQUENCE [LARGE SCALE GENOMIC DNA]</scope>
    <source>
        <strain evidence="1 2">D3C</strain>
    </source>
</reference>
<dbReference type="Proteomes" id="UP000032027">
    <property type="component" value="Chromosome"/>
</dbReference>
<evidence type="ECO:0000313" key="1">
    <source>
        <dbReference type="EMBL" id="AJM91900.1"/>
    </source>
</evidence>
<dbReference type="EMBL" id="CP010868">
    <property type="protein sequence ID" value="AJM91900.1"/>
    <property type="molecule type" value="Genomic_DNA"/>
</dbReference>
<name>A0A0C5BY55_9ARCH</name>
<accession>A0A0C5BY55</accession>
<reference evidence="2" key="1">
    <citation type="submission" date="2015-02" db="EMBL/GenBank/DDBJ databases">
        <title>Characterization of two novel Thaumarchaeota isolated from the Northern Adriatic Sea.</title>
        <authorList>
            <person name="Bayer B."/>
            <person name="Vojvoda J."/>
            <person name="Offre P."/>
            <person name="Srivastava A."/>
            <person name="Elisabeth N."/>
            <person name="Garcia J.A.L."/>
            <person name="Schleper C."/>
            <person name="Herndl G.J."/>
        </authorList>
    </citation>
    <scope>NUCLEOTIDE SEQUENCE [LARGE SCALE GENOMIC DNA]</scope>
    <source>
        <strain evidence="2">D3C</strain>
    </source>
</reference>
<proteinExistence type="predicted"/>
<dbReference type="HOGENOM" id="CLU_3227641_0_0_2"/>
<sequence length="43" mass="4769">MLEGGVTLIDENLTLIFKPAIALGCDPIPFRTWKSNLTSLLCY</sequence>
<dbReference type="KEGG" id="nid:NPIRD3C_0686"/>
<protein>
    <submittedName>
        <fullName evidence="1">Uncharacterized protein</fullName>
    </submittedName>
</protein>
<keyword evidence="2" id="KW-1185">Reference proteome</keyword>
<dbReference type="AlphaFoldDB" id="A0A0C5BY55"/>
<organism evidence="1 2">
    <name type="scientific">Nitrosopumilus piranensis</name>
    <dbReference type="NCBI Taxonomy" id="1582439"/>
    <lineage>
        <taxon>Archaea</taxon>
        <taxon>Nitrososphaerota</taxon>
        <taxon>Nitrososphaeria</taxon>
        <taxon>Nitrosopumilales</taxon>
        <taxon>Nitrosopumilaceae</taxon>
        <taxon>Nitrosopumilus</taxon>
    </lineage>
</organism>
<gene>
    <name evidence="1" type="ORF">NPIRD3C_0686</name>
</gene>
<dbReference type="STRING" id="1582439.NPIRD3C_0686"/>